<reference evidence="4" key="1">
    <citation type="submission" date="2025-08" db="UniProtKB">
        <authorList>
            <consortium name="Ensembl"/>
        </authorList>
    </citation>
    <scope>IDENTIFICATION</scope>
</reference>
<dbReference type="GeneTree" id="ENSGT00940000162818"/>
<keyword evidence="5" id="KW-1185">Reference proteome</keyword>
<accession>A0A3Q0SL22</accession>
<dbReference type="InterPro" id="IPR016186">
    <property type="entry name" value="C-type_lectin-like/link_sf"/>
</dbReference>
<dbReference type="Proteomes" id="UP000261340">
    <property type="component" value="Unplaced"/>
</dbReference>
<dbReference type="SMART" id="SM00034">
    <property type="entry name" value="CLECT"/>
    <property type="match status" value="1"/>
</dbReference>
<reference evidence="4" key="2">
    <citation type="submission" date="2025-09" db="UniProtKB">
        <authorList>
            <consortium name="Ensembl"/>
        </authorList>
    </citation>
    <scope>IDENTIFICATION</scope>
</reference>
<feature type="domain" description="C-type lectin" evidence="3">
    <location>
        <begin position="39"/>
        <end position="158"/>
    </location>
</feature>
<dbReference type="PROSITE" id="PS50041">
    <property type="entry name" value="C_TYPE_LECTIN_2"/>
    <property type="match status" value="1"/>
</dbReference>
<evidence type="ECO:0000313" key="5">
    <source>
        <dbReference type="Proteomes" id="UP000261340"/>
    </source>
</evidence>
<evidence type="ECO:0000313" key="4">
    <source>
        <dbReference type="Ensembl" id="ENSACIP00000025509.1"/>
    </source>
</evidence>
<dbReference type="AlphaFoldDB" id="A0A3Q0SL22"/>
<evidence type="ECO:0000256" key="2">
    <source>
        <dbReference type="SAM" id="SignalP"/>
    </source>
</evidence>
<dbReference type="CDD" id="cd00037">
    <property type="entry name" value="CLECT"/>
    <property type="match status" value="1"/>
</dbReference>
<dbReference type="InterPro" id="IPR050111">
    <property type="entry name" value="C-type_lectin/snaclec_domain"/>
</dbReference>
<name>A0A3Q0SL22_AMPCI</name>
<keyword evidence="2" id="KW-0732">Signal</keyword>
<protein>
    <recommendedName>
        <fullName evidence="3">C-type lectin domain-containing protein</fullName>
    </recommendedName>
</protein>
<dbReference type="OMA" id="RAERNCE"/>
<keyword evidence="1" id="KW-1015">Disulfide bond</keyword>
<organism evidence="4 5">
    <name type="scientific">Amphilophus citrinellus</name>
    <name type="common">Midas cichlid</name>
    <name type="synonym">Cichlasoma citrinellum</name>
    <dbReference type="NCBI Taxonomy" id="61819"/>
    <lineage>
        <taxon>Eukaryota</taxon>
        <taxon>Metazoa</taxon>
        <taxon>Chordata</taxon>
        <taxon>Craniata</taxon>
        <taxon>Vertebrata</taxon>
        <taxon>Euteleostomi</taxon>
        <taxon>Actinopterygii</taxon>
        <taxon>Neopterygii</taxon>
        <taxon>Teleostei</taxon>
        <taxon>Neoteleostei</taxon>
        <taxon>Acanthomorphata</taxon>
        <taxon>Ovalentaria</taxon>
        <taxon>Cichlomorphae</taxon>
        <taxon>Cichliformes</taxon>
        <taxon>Cichlidae</taxon>
        <taxon>New World cichlids</taxon>
        <taxon>Cichlasomatinae</taxon>
        <taxon>Heroini</taxon>
        <taxon>Amphilophus</taxon>
    </lineage>
</organism>
<sequence>MNMLTVCALVCTIVALAGSAAKTHLVKRSFRCGAGWSEFNRRCFYYIPKPLSWAKAEKTCVSLGAHLASVHNFMEYHELQRLILSASHEYKETWIGGTDAQEENQWFWSDGTTFHYTKWCSGEPNNSGGRQHCLRMNHGGEKCWDDFGCYAQKPSVCAKNM</sequence>
<evidence type="ECO:0000256" key="1">
    <source>
        <dbReference type="ARBA" id="ARBA00023157"/>
    </source>
</evidence>
<dbReference type="STRING" id="61819.ENSACIP00000025509"/>
<dbReference type="SUPFAM" id="SSF56436">
    <property type="entry name" value="C-type lectin-like"/>
    <property type="match status" value="1"/>
</dbReference>
<evidence type="ECO:0000259" key="3">
    <source>
        <dbReference type="PROSITE" id="PS50041"/>
    </source>
</evidence>
<dbReference type="InterPro" id="IPR016187">
    <property type="entry name" value="CTDL_fold"/>
</dbReference>
<dbReference type="PROSITE" id="PS00615">
    <property type="entry name" value="C_TYPE_LECTIN_1"/>
    <property type="match status" value="1"/>
</dbReference>
<dbReference type="Pfam" id="PF00059">
    <property type="entry name" value="Lectin_C"/>
    <property type="match status" value="1"/>
</dbReference>
<feature type="signal peptide" evidence="2">
    <location>
        <begin position="1"/>
        <end position="21"/>
    </location>
</feature>
<dbReference type="InterPro" id="IPR018378">
    <property type="entry name" value="C-type_lectin_CS"/>
</dbReference>
<dbReference type="PANTHER" id="PTHR22803">
    <property type="entry name" value="MANNOSE, PHOSPHOLIPASE, LECTIN RECEPTOR RELATED"/>
    <property type="match status" value="1"/>
</dbReference>
<dbReference type="Gene3D" id="3.10.100.10">
    <property type="entry name" value="Mannose-Binding Protein A, subunit A"/>
    <property type="match status" value="1"/>
</dbReference>
<proteinExistence type="predicted"/>
<feature type="chain" id="PRO_5018703538" description="C-type lectin domain-containing protein" evidence="2">
    <location>
        <begin position="22"/>
        <end position="161"/>
    </location>
</feature>
<dbReference type="Ensembl" id="ENSACIT00000026178.1">
    <property type="protein sequence ID" value="ENSACIP00000025509.1"/>
    <property type="gene ID" value="ENSACIG00000019766.1"/>
</dbReference>
<dbReference type="InterPro" id="IPR001304">
    <property type="entry name" value="C-type_lectin-like"/>
</dbReference>